<name>A0ABS3KWF5_9PROT</name>
<dbReference type="Proteomes" id="UP001518989">
    <property type="component" value="Unassembled WGS sequence"/>
</dbReference>
<dbReference type="Pfam" id="PF00582">
    <property type="entry name" value="Usp"/>
    <property type="match status" value="1"/>
</dbReference>
<evidence type="ECO:0000259" key="1">
    <source>
        <dbReference type="Pfam" id="PF00582"/>
    </source>
</evidence>
<keyword evidence="3" id="KW-1185">Reference proteome</keyword>
<feature type="domain" description="UspA" evidence="1">
    <location>
        <begin position="172"/>
        <end position="265"/>
    </location>
</feature>
<accession>A0ABS3KWF5</accession>
<gene>
    <name evidence="2" type="ORF">IAI61_22515</name>
</gene>
<reference evidence="2 3" key="1">
    <citation type="submission" date="2020-09" db="EMBL/GenBank/DDBJ databases">
        <title>Roseomonas.</title>
        <authorList>
            <person name="Zhu W."/>
        </authorList>
    </citation>
    <scope>NUCLEOTIDE SEQUENCE [LARGE SCALE GENOMIC DNA]</scope>
    <source>
        <strain evidence="2 3">573</strain>
    </source>
</reference>
<dbReference type="RefSeq" id="WP_207419990.1">
    <property type="nucleotide sequence ID" value="NZ_CP061183.1"/>
</dbReference>
<dbReference type="Gene3D" id="3.40.50.12370">
    <property type="match status" value="1"/>
</dbReference>
<dbReference type="SUPFAM" id="SSF52402">
    <property type="entry name" value="Adenine nucleotide alpha hydrolases-like"/>
    <property type="match status" value="2"/>
</dbReference>
<dbReference type="InterPro" id="IPR006016">
    <property type="entry name" value="UspA"/>
</dbReference>
<dbReference type="CDD" id="cd00293">
    <property type="entry name" value="USP-like"/>
    <property type="match status" value="1"/>
</dbReference>
<comment type="caution">
    <text evidence="2">The sequence shown here is derived from an EMBL/GenBank/DDBJ whole genome shotgun (WGS) entry which is preliminary data.</text>
</comment>
<proteinExistence type="predicted"/>
<evidence type="ECO:0000313" key="2">
    <source>
        <dbReference type="EMBL" id="MBO1081806.1"/>
    </source>
</evidence>
<sequence length="267" mass="27475">MLILAVVPEPGTARACLEHAALARAAVDDARLVVLHPNADPERLIAAAEEVAIQELREAREGSAVSRTAAVRTVFDEWVAASPGGGEAEWRERPGAIGEVVAAAAAGAALVVLARPRNLDGQDALHEAVFHAGPPLLLVPDAPPPAALAHLALAWEPEDAARRALAAALPWLRRATEVTVLVAGGEGDRPDASEAAERLGEAGVGANVLPLEGGGPVGAALLGACGRIGADALVMGSYDRPAVLEWLFGGATRDVLRDATLPVFLHR</sequence>
<protein>
    <submittedName>
        <fullName evidence="2">Universal stress protein</fullName>
    </submittedName>
</protein>
<organism evidence="2 3">
    <name type="scientific">Roseomonas haemaphysalidis</name>
    <dbReference type="NCBI Taxonomy" id="2768162"/>
    <lineage>
        <taxon>Bacteria</taxon>
        <taxon>Pseudomonadati</taxon>
        <taxon>Pseudomonadota</taxon>
        <taxon>Alphaproteobacteria</taxon>
        <taxon>Acetobacterales</taxon>
        <taxon>Roseomonadaceae</taxon>
        <taxon>Roseomonas</taxon>
    </lineage>
</organism>
<dbReference type="EMBL" id="JACTNG010000022">
    <property type="protein sequence ID" value="MBO1081806.1"/>
    <property type="molecule type" value="Genomic_DNA"/>
</dbReference>
<evidence type="ECO:0000313" key="3">
    <source>
        <dbReference type="Proteomes" id="UP001518989"/>
    </source>
</evidence>